<evidence type="ECO:0000313" key="2">
    <source>
        <dbReference type="EMBL" id="MFL0247497.1"/>
    </source>
</evidence>
<reference evidence="2 3" key="1">
    <citation type="submission" date="2024-11" db="EMBL/GenBank/DDBJ databases">
        <authorList>
            <person name="Heng Y.C."/>
            <person name="Lim A.C.H."/>
            <person name="Lee J.K.Y."/>
            <person name="Kittelmann S."/>
        </authorList>
    </citation>
    <scope>NUCLEOTIDE SEQUENCE [LARGE SCALE GENOMIC DNA]</scope>
    <source>
        <strain evidence="2 3">WILCCON 0185</strain>
    </source>
</reference>
<proteinExistence type="predicted"/>
<keyword evidence="1" id="KW-0472">Membrane</keyword>
<keyword evidence="1" id="KW-0812">Transmembrane</keyword>
<dbReference type="Proteomes" id="UP001623591">
    <property type="component" value="Unassembled WGS sequence"/>
</dbReference>
<feature type="transmembrane region" description="Helical" evidence="1">
    <location>
        <begin position="94"/>
        <end position="115"/>
    </location>
</feature>
<dbReference type="PANTHER" id="PTHR34821:SF2">
    <property type="entry name" value="INNER MEMBRANE PROTEIN YDCZ"/>
    <property type="match status" value="1"/>
</dbReference>
<feature type="transmembrane region" description="Helical" evidence="1">
    <location>
        <begin position="36"/>
        <end position="57"/>
    </location>
</feature>
<comment type="caution">
    <text evidence="2">The sequence shown here is derived from an EMBL/GenBank/DDBJ whole genome shotgun (WGS) entry which is preliminary data.</text>
</comment>
<dbReference type="PANTHER" id="PTHR34821">
    <property type="entry name" value="INNER MEMBRANE PROTEIN YDCZ"/>
    <property type="match status" value="1"/>
</dbReference>
<organism evidence="2 3">
    <name type="scientific">Candidatus Clostridium stratigraminis</name>
    <dbReference type="NCBI Taxonomy" id="3381661"/>
    <lineage>
        <taxon>Bacteria</taxon>
        <taxon>Bacillati</taxon>
        <taxon>Bacillota</taxon>
        <taxon>Clostridia</taxon>
        <taxon>Eubacteriales</taxon>
        <taxon>Clostridiaceae</taxon>
        <taxon>Clostridium</taxon>
    </lineage>
</organism>
<keyword evidence="3" id="KW-1185">Reference proteome</keyword>
<dbReference type="RefSeq" id="WP_406769948.1">
    <property type="nucleotide sequence ID" value="NZ_JBJHZZ010000007.1"/>
</dbReference>
<gene>
    <name evidence="2" type="ORF">ACJDUG_11005</name>
</gene>
<protein>
    <submittedName>
        <fullName evidence="2">DMT family transporter</fullName>
    </submittedName>
</protein>
<dbReference type="Pfam" id="PF04657">
    <property type="entry name" value="DMT_YdcZ"/>
    <property type="match status" value="1"/>
</dbReference>
<dbReference type="EMBL" id="JBJHZZ010000007">
    <property type="protein sequence ID" value="MFL0247497.1"/>
    <property type="molecule type" value="Genomic_DNA"/>
</dbReference>
<keyword evidence="1" id="KW-1133">Transmembrane helix</keyword>
<name>A0ABW8T514_9CLOT</name>
<accession>A0ABW8T514</accession>
<feature type="transmembrane region" description="Helical" evidence="1">
    <location>
        <begin position="122"/>
        <end position="140"/>
    </location>
</feature>
<sequence>MLMIAIASIIAGATIVLGRNINSILANKIGLFEGTFFNYIVGLSFSLIFLVFSNDYLSFSTSILKAVPIWAFLGGFLGVIVVSISNLVTPKISAFYLTLILFIGQLFSGVIIDFFSQGLISMGKVIGGLLVILGLSYNLIIDKKLLKEKTC</sequence>
<feature type="transmembrane region" description="Helical" evidence="1">
    <location>
        <begin position="69"/>
        <end position="88"/>
    </location>
</feature>
<evidence type="ECO:0000256" key="1">
    <source>
        <dbReference type="SAM" id="Phobius"/>
    </source>
</evidence>
<dbReference type="InterPro" id="IPR006750">
    <property type="entry name" value="YdcZ"/>
</dbReference>
<evidence type="ECO:0000313" key="3">
    <source>
        <dbReference type="Proteomes" id="UP001623591"/>
    </source>
</evidence>